<dbReference type="InterPro" id="IPR036890">
    <property type="entry name" value="HATPase_C_sf"/>
</dbReference>
<dbReference type="InterPro" id="IPR050267">
    <property type="entry name" value="Anti-sigma-factor_SerPK"/>
</dbReference>
<dbReference type="AlphaFoldDB" id="A0A8J3XNC3"/>
<sequence>MFVSTDWREHWPITADLALLREQLHQHAADAGLTGERIDDLVISVNEAAINVLEHGGGSGSVSAWNDGTHLVVEVADTAGLLTPQDLRHQRPSPGATRGFGLWVMSQLCDEVAVDQESGRSRLQLRMRLPAH</sequence>
<keyword evidence="1" id="KW-0723">Serine/threonine-protein kinase</keyword>
<dbReference type="GO" id="GO:0004674">
    <property type="term" value="F:protein serine/threonine kinase activity"/>
    <property type="evidence" value="ECO:0007669"/>
    <property type="project" value="UniProtKB-KW"/>
</dbReference>
<dbReference type="Pfam" id="PF13581">
    <property type="entry name" value="HATPase_c_2"/>
    <property type="match status" value="1"/>
</dbReference>
<evidence type="ECO:0000256" key="1">
    <source>
        <dbReference type="ARBA" id="ARBA00022527"/>
    </source>
</evidence>
<proteinExistence type="predicted"/>
<dbReference type="EMBL" id="BOOQ01000024">
    <property type="protein sequence ID" value="GII47359.1"/>
    <property type="molecule type" value="Genomic_DNA"/>
</dbReference>
<dbReference type="SUPFAM" id="SSF55874">
    <property type="entry name" value="ATPase domain of HSP90 chaperone/DNA topoisomerase II/histidine kinase"/>
    <property type="match status" value="1"/>
</dbReference>
<protein>
    <recommendedName>
        <fullName evidence="2">Histidine kinase/HSP90-like ATPase domain-containing protein</fullName>
    </recommendedName>
</protein>
<comment type="caution">
    <text evidence="3">The sequence shown here is derived from an EMBL/GenBank/DDBJ whole genome shotgun (WGS) entry which is preliminary data.</text>
</comment>
<dbReference type="InterPro" id="IPR003594">
    <property type="entry name" value="HATPase_dom"/>
</dbReference>
<evidence type="ECO:0000313" key="4">
    <source>
        <dbReference type="Proteomes" id="UP000644610"/>
    </source>
</evidence>
<feature type="domain" description="Histidine kinase/HSP90-like ATPase" evidence="2">
    <location>
        <begin position="15"/>
        <end position="126"/>
    </location>
</feature>
<dbReference type="PANTHER" id="PTHR35526:SF3">
    <property type="entry name" value="ANTI-SIGMA-F FACTOR RSBW"/>
    <property type="match status" value="1"/>
</dbReference>
<dbReference type="CDD" id="cd16936">
    <property type="entry name" value="HATPase_RsbW-like"/>
    <property type="match status" value="1"/>
</dbReference>
<accession>A0A8J3XNC3</accession>
<keyword evidence="1" id="KW-0808">Transferase</keyword>
<gene>
    <name evidence="3" type="ORF">Psi02_37830</name>
</gene>
<keyword evidence="4" id="KW-1185">Reference proteome</keyword>
<dbReference type="PANTHER" id="PTHR35526">
    <property type="entry name" value="ANTI-SIGMA-F FACTOR RSBW-RELATED"/>
    <property type="match status" value="1"/>
</dbReference>
<dbReference type="Gene3D" id="3.30.565.10">
    <property type="entry name" value="Histidine kinase-like ATPase, C-terminal domain"/>
    <property type="match status" value="1"/>
</dbReference>
<evidence type="ECO:0000259" key="2">
    <source>
        <dbReference type="Pfam" id="PF13581"/>
    </source>
</evidence>
<evidence type="ECO:0000313" key="3">
    <source>
        <dbReference type="EMBL" id="GII47359.1"/>
    </source>
</evidence>
<dbReference type="Proteomes" id="UP000644610">
    <property type="component" value="Unassembled WGS sequence"/>
</dbReference>
<name>A0A8J3XNC3_9ACTN</name>
<keyword evidence="1" id="KW-0418">Kinase</keyword>
<organism evidence="3 4">
    <name type="scientific">Planotetraspora silvatica</name>
    <dbReference type="NCBI Taxonomy" id="234614"/>
    <lineage>
        <taxon>Bacteria</taxon>
        <taxon>Bacillati</taxon>
        <taxon>Actinomycetota</taxon>
        <taxon>Actinomycetes</taxon>
        <taxon>Streptosporangiales</taxon>
        <taxon>Streptosporangiaceae</taxon>
        <taxon>Planotetraspora</taxon>
    </lineage>
</organism>
<reference evidence="3" key="1">
    <citation type="submission" date="2021-01" db="EMBL/GenBank/DDBJ databases">
        <title>Whole genome shotgun sequence of Planotetraspora silvatica NBRC 100141.</title>
        <authorList>
            <person name="Komaki H."/>
            <person name="Tamura T."/>
        </authorList>
    </citation>
    <scope>NUCLEOTIDE SEQUENCE</scope>
    <source>
        <strain evidence="3">NBRC 100141</strain>
    </source>
</reference>